<evidence type="ECO:0000256" key="2">
    <source>
        <dbReference type="SAM" id="MobiDB-lite"/>
    </source>
</evidence>
<feature type="region of interest" description="Disordered" evidence="2">
    <location>
        <begin position="281"/>
        <end position="359"/>
    </location>
</feature>
<evidence type="ECO:0008006" key="6">
    <source>
        <dbReference type="Google" id="ProtNLM"/>
    </source>
</evidence>
<protein>
    <recommendedName>
        <fullName evidence="6">Lytic transglycosylase domain-containing protein</fullName>
    </recommendedName>
</protein>
<dbReference type="RefSeq" id="WP_209676207.1">
    <property type="nucleotide sequence ID" value="NZ_JAGIOI010000001.1"/>
</dbReference>
<feature type="coiled-coil region" evidence="1">
    <location>
        <begin position="174"/>
        <end position="201"/>
    </location>
</feature>
<name>A0ABS4YS93_9MICC</name>
<dbReference type="SUPFAM" id="SSF53955">
    <property type="entry name" value="Lysozyme-like"/>
    <property type="match status" value="1"/>
</dbReference>
<keyword evidence="1" id="KW-0175">Coiled coil</keyword>
<evidence type="ECO:0000256" key="3">
    <source>
        <dbReference type="SAM" id="SignalP"/>
    </source>
</evidence>
<feature type="signal peptide" evidence="3">
    <location>
        <begin position="1"/>
        <end position="33"/>
    </location>
</feature>
<feature type="compositionally biased region" description="Pro residues" evidence="2">
    <location>
        <begin position="285"/>
        <end position="353"/>
    </location>
</feature>
<organism evidence="4 5">
    <name type="scientific">Arthrobacter stackebrandtii</name>
    <dbReference type="NCBI Taxonomy" id="272161"/>
    <lineage>
        <taxon>Bacteria</taxon>
        <taxon>Bacillati</taxon>
        <taxon>Actinomycetota</taxon>
        <taxon>Actinomycetes</taxon>
        <taxon>Micrococcales</taxon>
        <taxon>Micrococcaceae</taxon>
        <taxon>Arthrobacter</taxon>
    </lineage>
</organism>
<dbReference type="InterPro" id="IPR023346">
    <property type="entry name" value="Lysozyme-like_dom_sf"/>
</dbReference>
<sequence length="462" mass="48250">MTSGTPWLRRTLAASAAAGVFLACTLLAAPAHAQDEPPSGYPSWSEVEKTKGDAAAAARQLGTIAALLDSLDSQAGALGDAAVAAGADYARTVQKLDAVSADVEVLNAQAERAAGQARRYTKEAVAVAVQGYKSGSTSLGTITTIVDLESAKNLNGVDLMQKLGERSAAKAVLARESQAAATQLQKTRQAALEEQRKLTEQAAGEKDAAVAARTSLNERILAQQGQSDTLVAQLAFLKDTTIAQEREYRLGQAAQADYEAAQQAKQQAVDAARLHDAEAAAPVPEQQPFPAPAPVARPVPAPQPSPKPVPRPDPAPAPKPAPVPAPKPDPAPAPAPKPDPAPPVVEPQPPLVPDIPGGVVNDPAGAKAYAAGALGSHGWGQDQFQCLDRLWERESGWRTNATNPYSGAYGIAQAYPASQYVSAGSDWLSNYRTQVNWGLSYIGGRYGSPCAAWDHSETVGWY</sequence>
<accession>A0ABS4YS93</accession>
<evidence type="ECO:0000313" key="5">
    <source>
        <dbReference type="Proteomes" id="UP000711614"/>
    </source>
</evidence>
<comment type="caution">
    <text evidence="4">The sequence shown here is derived from an EMBL/GenBank/DDBJ whole genome shotgun (WGS) entry which is preliminary data.</text>
</comment>
<gene>
    <name evidence="4" type="ORF">JOF48_000066</name>
</gene>
<evidence type="ECO:0000313" key="4">
    <source>
        <dbReference type="EMBL" id="MBP2411267.1"/>
    </source>
</evidence>
<proteinExistence type="predicted"/>
<evidence type="ECO:0000256" key="1">
    <source>
        <dbReference type="SAM" id="Coils"/>
    </source>
</evidence>
<keyword evidence="3" id="KW-0732">Signal</keyword>
<dbReference type="Proteomes" id="UP000711614">
    <property type="component" value="Unassembled WGS sequence"/>
</dbReference>
<keyword evidence="5" id="KW-1185">Reference proteome</keyword>
<dbReference type="EMBL" id="JAGIOI010000001">
    <property type="protein sequence ID" value="MBP2411267.1"/>
    <property type="molecule type" value="Genomic_DNA"/>
</dbReference>
<feature type="chain" id="PRO_5046976519" description="Lytic transglycosylase domain-containing protein" evidence="3">
    <location>
        <begin position="34"/>
        <end position="462"/>
    </location>
</feature>
<reference evidence="4 5" key="1">
    <citation type="submission" date="2021-03" db="EMBL/GenBank/DDBJ databases">
        <title>Sequencing the genomes of 1000 actinobacteria strains.</title>
        <authorList>
            <person name="Klenk H.-P."/>
        </authorList>
    </citation>
    <scope>NUCLEOTIDE SEQUENCE [LARGE SCALE GENOMIC DNA]</scope>
    <source>
        <strain evidence="4 5">DSM 16005</strain>
    </source>
</reference>